<keyword evidence="3" id="KW-0997">Cell inner membrane</keyword>
<organism evidence="10 11">
    <name type="scientific">Marinobacter daepoensis</name>
    <dbReference type="NCBI Taxonomy" id="262077"/>
    <lineage>
        <taxon>Bacteria</taxon>
        <taxon>Pseudomonadati</taxon>
        <taxon>Pseudomonadota</taxon>
        <taxon>Gammaproteobacteria</taxon>
        <taxon>Pseudomonadales</taxon>
        <taxon>Marinobacteraceae</taxon>
        <taxon>Marinobacter</taxon>
    </lineage>
</organism>
<evidence type="ECO:0000256" key="8">
    <source>
        <dbReference type="SAM" id="Phobius"/>
    </source>
</evidence>
<dbReference type="EMBL" id="JAFKDB010000008">
    <property type="protein sequence ID" value="MBN7769717.1"/>
    <property type="molecule type" value="Genomic_DNA"/>
</dbReference>
<comment type="caution">
    <text evidence="10">The sequence shown here is derived from an EMBL/GenBank/DDBJ whole genome shotgun (WGS) entry which is preliminary data.</text>
</comment>
<dbReference type="InterPro" id="IPR003399">
    <property type="entry name" value="Mce/MlaD"/>
</dbReference>
<comment type="subcellular location">
    <subcellularLocation>
        <location evidence="1">Cell inner membrane</location>
    </subcellularLocation>
</comment>
<accession>A0ABS3BDZ5</accession>
<dbReference type="InterPro" id="IPR051800">
    <property type="entry name" value="PqiA-PqiB_transport"/>
</dbReference>
<feature type="domain" description="Mce/MlaD" evidence="9">
    <location>
        <begin position="40"/>
        <end position="131"/>
    </location>
</feature>
<gene>
    <name evidence="10" type="primary">pqiB</name>
    <name evidence="10" type="ORF">JYP53_07370</name>
</gene>
<evidence type="ECO:0000256" key="3">
    <source>
        <dbReference type="ARBA" id="ARBA00022519"/>
    </source>
</evidence>
<evidence type="ECO:0000256" key="1">
    <source>
        <dbReference type="ARBA" id="ARBA00004533"/>
    </source>
</evidence>
<feature type="region of interest" description="Disordered" evidence="7">
    <location>
        <begin position="514"/>
        <end position="535"/>
    </location>
</feature>
<feature type="domain" description="Mce/MlaD" evidence="9">
    <location>
        <begin position="155"/>
        <end position="215"/>
    </location>
</feature>
<name>A0ABS3BDZ5_9GAMM</name>
<sequence>MNEPTASVAPARKISLVWLLPILVLAIGGWVTVQYYLAQGPLVQISLSTAEGLEAGRTRVRALSVDIGVVEDIRLSDNLDGVMVTARLDPGTRHLLNQETKFWVVRPRITAERVSGLGTLLSGAYIELYPGKEGEPQRSFQGLDQEPDSLPGAAGLRVELYGESASSVTTGAPVLFRGLRVGRVESVGLSDDYRESRITVLIEEPYDKVITSNTRFWNASGINVSTSADGIEVNTQSLTALMSGGIAFSVPEEPGKGGMAEAGARFRLYQSQWAAEDAPYSVGVDYALLFNRSLRGLSEGAPVEYRGIRVGTVKEIMSVELAESDQANAVSVIIRVEPGRIGLPDVRSSVEEVRHRIDRIVSESGFSASLETGNVLTGELFVALDYRAAGDGGQVGRYRGYPTIPTVETGLVRLEEQLSTLLTKLNGLPMEAALDETRVALSSLRDTLDSVNALVSQEDTMQLPGALAETMAAVRETVENYGAGSETEQNVNRSLQQLNATLREVKSLTETIGDQPSALLFPPEWAPDPEPKVRH</sequence>
<evidence type="ECO:0000259" key="9">
    <source>
        <dbReference type="Pfam" id="PF02470"/>
    </source>
</evidence>
<protein>
    <submittedName>
        <fullName evidence="10">Intermembrane transport protein PqiB</fullName>
    </submittedName>
</protein>
<keyword evidence="5 8" id="KW-1133">Transmembrane helix</keyword>
<keyword evidence="2" id="KW-1003">Cell membrane</keyword>
<reference evidence="10 11" key="1">
    <citation type="submission" date="2021-02" db="EMBL/GenBank/DDBJ databases">
        <title>PHA producing bacteria isolated from coastal sediment in Guangdong, Shenzhen.</title>
        <authorList>
            <person name="Zheng W."/>
            <person name="Yu S."/>
            <person name="Huang Y."/>
        </authorList>
    </citation>
    <scope>NUCLEOTIDE SEQUENCE [LARGE SCALE GENOMIC DNA]</scope>
    <source>
        <strain evidence="10 11">TN21-5</strain>
    </source>
</reference>
<evidence type="ECO:0000313" key="11">
    <source>
        <dbReference type="Proteomes" id="UP000664344"/>
    </source>
</evidence>
<dbReference type="Proteomes" id="UP000664344">
    <property type="component" value="Unassembled WGS sequence"/>
</dbReference>
<proteinExistence type="predicted"/>
<keyword evidence="4 8" id="KW-0812">Transmembrane</keyword>
<dbReference type="PANTHER" id="PTHR30462">
    <property type="entry name" value="INTERMEMBRANE TRANSPORT PROTEIN PQIB-RELATED"/>
    <property type="match status" value="1"/>
</dbReference>
<evidence type="ECO:0000256" key="5">
    <source>
        <dbReference type="ARBA" id="ARBA00022989"/>
    </source>
</evidence>
<keyword evidence="6 8" id="KW-0472">Membrane</keyword>
<dbReference type="RefSeq" id="WP_206557125.1">
    <property type="nucleotide sequence ID" value="NZ_JAFKDB010000008.1"/>
</dbReference>
<evidence type="ECO:0000256" key="7">
    <source>
        <dbReference type="SAM" id="MobiDB-lite"/>
    </source>
</evidence>
<feature type="domain" description="Mce/MlaD" evidence="9">
    <location>
        <begin position="283"/>
        <end position="386"/>
    </location>
</feature>
<keyword evidence="11" id="KW-1185">Reference proteome</keyword>
<dbReference type="Pfam" id="PF02470">
    <property type="entry name" value="MlaD"/>
    <property type="match status" value="3"/>
</dbReference>
<evidence type="ECO:0000256" key="6">
    <source>
        <dbReference type="ARBA" id="ARBA00023136"/>
    </source>
</evidence>
<feature type="transmembrane region" description="Helical" evidence="8">
    <location>
        <begin position="16"/>
        <end position="37"/>
    </location>
</feature>
<evidence type="ECO:0000256" key="2">
    <source>
        <dbReference type="ARBA" id="ARBA00022475"/>
    </source>
</evidence>
<dbReference type="PANTHER" id="PTHR30462:SF2">
    <property type="entry name" value="INTERMEMBRANE TRANSPORT PROTEIN PQIB"/>
    <property type="match status" value="1"/>
</dbReference>
<dbReference type="NCBIfam" id="NF008070">
    <property type="entry name" value="PRK10807.1"/>
    <property type="match status" value="1"/>
</dbReference>
<evidence type="ECO:0000256" key="4">
    <source>
        <dbReference type="ARBA" id="ARBA00022692"/>
    </source>
</evidence>
<evidence type="ECO:0000313" key="10">
    <source>
        <dbReference type="EMBL" id="MBN7769717.1"/>
    </source>
</evidence>